<feature type="transmembrane region" description="Helical" evidence="14">
    <location>
        <begin position="43"/>
        <end position="63"/>
    </location>
</feature>
<dbReference type="PANTHER" id="PTHR30622:SF3">
    <property type="entry name" value="UNDECAPRENYL-DIPHOSPHATASE"/>
    <property type="match status" value="1"/>
</dbReference>
<comment type="miscellaneous">
    <text evidence="14">Bacitracin is thought to be involved in the inhibition of peptidoglycan synthesis by sequestering undecaprenyl diphosphate, thereby reducing the pool of lipid carrier available.</text>
</comment>
<protein>
    <recommendedName>
        <fullName evidence="4 14">Undecaprenyl-diphosphatase</fullName>
        <ecNumber evidence="3 14">3.6.1.27</ecNumber>
    </recommendedName>
    <alternativeName>
        <fullName evidence="12 14">Bacitracin resistance protein</fullName>
    </alternativeName>
    <alternativeName>
        <fullName evidence="11 14">Undecaprenyl pyrophosphate phosphatase</fullName>
    </alternativeName>
</protein>
<evidence type="ECO:0000256" key="1">
    <source>
        <dbReference type="ARBA" id="ARBA00004651"/>
    </source>
</evidence>
<keyword evidence="14" id="KW-0133">Cell shape</keyword>
<evidence type="ECO:0000256" key="14">
    <source>
        <dbReference type="HAMAP-Rule" id="MF_01006"/>
    </source>
</evidence>
<comment type="function">
    <text evidence="14">Catalyzes the dephosphorylation of undecaprenyl diphosphate (UPP). Confers resistance to bacitracin.</text>
</comment>
<dbReference type="GO" id="GO:0005886">
    <property type="term" value="C:plasma membrane"/>
    <property type="evidence" value="ECO:0007669"/>
    <property type="project" value="UniProtKB-SubCell"/>
</dbReference>
<evidence type="ECO:0000256" key="8">
    <source>
        <dbReference type="ARBA" id="ARBA00022989"/>
    </source>
</evidence>
<accession>A0A1F7GCF5</accession>
<evidence type="ECO:0000256" key="6">
    <source>
        <dbReference type="ARBA" id="ARBA00022692"/>
    </source>
</evidence>
<feature type="transmembrane region" description="Helical" evidence="14">
    <location>
        <begin position="142"/>
        <end position="171"/>
    </location>
</feature>
<dbReference type="GO" id="GO:0008360">
    <property type="term" value="P:regulation of cell shape"/>
    <property type="evidence" value="ECO:0007669"/>
    <property type="project" value="UniProtKB-KW"/>
</dbReference>
<evidence type="ECO:0000256" key="7">
    <source>
        <dbReference type="ARBA" id="ARBA00022801"/>
    </source>
</evidence>
<organism evidence="15 16">
    <name type="scientific">Candidatus Roizmanbacteria bacterium RIFCSPHIGHO2_01_FULL_39_12b</name>
    <dbReference type="NCBI Taxonomy" id="1802030"/>
    <lineage>
        <taxon>Bacteria</taxon>
        <taxon>Candidatus Roizmaniibacteriota</taxon>
    </lineage>
</organism>
<dbReference type="HAMAP" id="MF_01006">
    <property type="entry name" value="Undec_diphosphatase"/>
    <property type="match status" value="1"/>
</dbReference>
<reference evidence="15 16" key="1">
    <citation type="journal article" date="2016" name="Nat. Commun.">
        <title>Thousands of microbial genomes shed light on interconnected biogeochemical processes in an aquifer system.</title>
        <authorList>
            <person name="Anantharaman K."/>
            <person name="Brown C.T."/>
            <person name="Hug L.A."/>
            <person name="Sharon I."/>
            <person name="Castelle C.J."/>
            <person name="Probst A.J."/>
            <person name="Thomas B.C."/>
            <person name="Singh A."/>
            <person name="Wilkins M.J."/>
            <person name="Karaoz U."/>
            <person name="Brodie E.L."/>
            <person name="Williams K.H."/>
            <person name="Hubbard S.S."/>
            <person name="Banfield J.F."/>
        </authorList>
    </citation>
    <scope>NUCLEOTIDE SEQUENCE [LARGE SCALE GENOMIC DNA]</scope>
</reference>
<dbReference type="Pfam" id="PF02673">
    <property type="entry name" value="BacA"/>
    <property type="match status" value="1"/>
</dbReference>
<dbReference type="Proteomes" id="UP000178372">
    <property type="component" value="Unassembled WGS sequence"/>
</dbReference>
<evidence type="ECO:0000256" key="4">
    <source>
        <dbReference type="ARBA" id="ARBA00021581"/>
    </source>
</evidence>
<evidence type="ECO:0000256" key="13">
    <source>
        <dbReference type="ARBA" id="ARBA00047594"/>
    </source>
</evidence>
<keyword evidence="10 14" id="KW-0046">Antibiotic resistance</keyword>
<dbReference type="EMBL" id="MFZF01000016">
    <property type="protein sequence ID" value="OGK16544.1"/>
    <property type="molecule type" value="Genomic_DNA"/>
</dbReference>
<evidence type="ECO:0000256" key="5">
    <source>
        <dbReference type="ARBA" id="ARBA00022475"/>
    </source>
</evidence>
<comment type="similarity">
    <text evidence="2 14">Belongs to the UppP family.</text>
</comment>
<comment type="caution">
    <text evidence="15">The sequence shown here is derived from an EMBL/GenBank/DDBJ whole genome shotgun (WGS) entry which is preliminary data.</text>
</comment>
<dbReference type="PANTHER" id="PTHR30622">
    <property type="entry name" value="UNDECAPRENYL-DIPHOSPHATASE"/>
    <property type="match status" value="1"/>
</dbReference>
<gene>
    <name evidence="14" type="primary">uppP</name>
    <name evidence="15" type="ORF">A2690_04310</name>
</gene>
<dbReference type="GO" id="GO:0071555">
    <property type="term" value="P:cell wall organization"/>
    <property type="evidence" value="ECO:0007669"/>
    <property type="project" value="UniProtKB-KW"/>
</dbReference>
<feature type="transmembrane region" description="Helical" evidence="14">
    <location>
        <begin position="208"/>
        <end position="230"/>
    </location>
</feature>
<dbReference type="AlphaFoldDB" id="A0A1F7GCF5"/>
<evidence type="ECO:0000256" key="11">
    <source>
        <dbReference type="ARBA" id="ARBA00032707"/>
    </source>
</evidence>
<keyword evidence="5 14" id="KW-1003">Cell membrane</keyword>
<evidence type="ECO:0000256" key="10">
    <source>
        <dbReference type="ARBA" id="ARBA00023251"/>
    </source>
</evidence>
<dbReference type="EC" id="3.6.1.27" evidence="3 14"/>
<keyword evidence="9 14" id="KW-0472">Membrane</keyword>
<dbReference type="InterPro" id="IPR003824">
    <property type="entry name" value="UppP"/>
</dbReference>
<dbReference type="GO" id="GO:0050380">
    <property type="term" value="F:undecaprenyl-diphosphatase activity"/>
    <property type="evidence" value="ECO:0007669"/>
    <property type="project" value="UniProtKB-UniRule"/>
</dbReference>
<feature type="transmembrane region" description="Helical" evidence="14">
    <location>
        <begin position="177"/>
        <end position="196"/>
    </location>
</feature>
<feature type="transmembrane region" description="Helical" evidence="14">
    <location>
        <begin position="99"/>
        <end position="122"/>
    </location>
</feature>
<dbReference type="GO" id="GO:0046677">
    <property type="term" value="P:response to antibiotic"/>
    <property type="evidence" value="ECO:0007669"/>
    <property type="project" value="UniProtKB-UniRule"/>
</dbReference>
<keyword evidence="6 14" id="KW-0812">Transmembrane</keyword>
<evidence type="ECO:0000313" key="15">
    <source>
        <dbReference type="EMBL" id="OGK16544.1"/>
    </source>
</evidence>
<evidence type="ECO:0000256" key="9">
    <source>
        <dbReference type="ARBA" id="ARBA00023136"/>
    </source>
</evidence>
<name>A0A1F7GCF5_9BACT</name>
<keyword evidence="14" id="KW-0573">Peptidoglycan synthesis</keyword>
<evidence type="ECO:0000313" key="16">
    <source>
        <dbReference type="Proteomes" id="UP000178372"/>
    </source>
</evidence>
<keyword evidence="8 14" id="KW-1133">Transmembrane helix</keyword>
<evidence type="ECO:0000256" key="3">
    <source>
        <dbReference type="ARBA" id="ARBA00012374"/>
    </source>
</evidence>
<keyword evidence="14" id="KW-0961">Cell wall biogenesis/degradation</keyword>
<comment type="catalytic activity">
    <reaction evidence="13 14">
        <text>di-trans,octa-cis-undecaprenyl diphosphate + H2O = di-trans,octa-cis-undecaprenyl phosphate + phosphate + H(+)</text>
        <dbReference type="Rhea" id="RHEA:28094"/>
        <dbReference type="ChEBI" id="CHEBI:15377"/>
        <dbReference type="ChEBI" id="CHEBI:15378"/>
        <dbReference type="ChEBI" id="CHEBI:43474"/>
        <dbReference type="ChEBI" id="CHEBI:58405"/>
        <dbReference type="ChEBI" id="CHEBI:60392"/>
        <dbReference type="EC" id="3.6.1.27"/>
    </reaction>
</comment>
<keyword evidence="7 14" id="KW-0378">Hydrolase</keyword>
<evidence type="ECO:0000256" key="2">
    <source>
        <dbReference type="ARBA" id="ARBA00010621"/>
    </source>
</evidence>
<evidence type="ECO:0000256" key="12">
    <source>
        <dbReference type="ARBA" id="ARBA00032932"/>
    </source>
</evidence>
<proteinExistence type="inferred from homology"/>
<dbReference type="GO" id="GO:0009252">
    <property type="term" value="P:peptidoglycan biosynthetic process"/>
    <property type="evidence" value="ECO:0007669"/>
    <property type="project" value="UniProtKB-KW"/>
</dbReference>
<sequence length="254" mass="28167">MNPIQALIMGLVEGVTEFLPISSTAHMIITAKILHINQTTSTAFFEIFIQLGAILAALILYFHLLRTHKHLVERVIESFVPTALIGIFAHKYIKQYFFQSLPIIGFSLIIASIVFLVVETGIRNNNIKLTKTLRGLTHSDAFIIGAAQAIALFPGVSRAGAVIVTMLILGYNRKESTIYSFILAIPTIFAAALFDLVKTKDVLSTTDLIPVTIGFITAFLSAYFVIKLFIKFTQDHTLMSFALYRFIIAIPLLT</sequence>
<comment type="subcellular location">
    <subcellularLocation>
        <location evidence="1 14">Cell membrane</location>
        <topology evidence="1 14">Multi-pass membrane protein</topology>
    </subcellularLocation>
</comment>